<evidence type="ECO:0008006" key="3">
    <source>
        <dbReference type="Google" id="ProtNLM"/>
    </source>
</evidence>
<sequence length="76" mass="7602">MSAACGVRAGWVVTTPALLIGTGPGACICSRDGLCGAATQLGVDTGHQPVRLIPAQRVERSRSTALPGWVAGLASS</sequence>
<evidence type="ECO:0000313" key="1">
    <source>
        <dbReference type="EMBL" id="MED7827091.1"/>
    </source>
</evidence>
<keyword evidence="2" id="KW-1185">Reference proteome</keyword>
<proteinExistence type="predicted"/>
<protein>
    <recommendedName>
        <fullName evidence="3">Secreted protein</fullName>
    </recommendedName>
</protein>
<name>A0ABU7FSK1_9ACTN</name>
<reference evidence="1" key="1">
    <citation type="submission" date="2024-01" db="EMBL/GenBank/DDBJ databases">
        <title>First draft genome sequence data of TA4-1, the type strain of Gram-positive actinobacterium Streptomyces chiangmaiensis.</title>
        <authorList>
            <person name="Yasawong M."/>
            <person name="Nantapong N."/>
        </authorList>
    </citation>
    <scope>NUCLEOTIDE SEQUENCE</scope>
    <source>
        <strain evidence="1">TA4-1</strain>
    </source>
</reference>
<dbReference type="EMBL" id="JAYWVC010000203">
    <property type="protein sequence ID" value="MED7827091.1"/>
    <property type="molecule type" value="Genomic_DNA"/>
</dbReference>
<gene>
    <name evidence="1" type="ORF">VXC91_35530</name>
</gene>
<comment type="caution">
    <text evidence="1">The sequence shown here is derived from an EMBL/GenBank/DDBJ whole genome shotgun (WGS) entry which is preliminary data.</text>
</comment>
<accession>A0ABU7FSK1</accession>
<dbReference type="Proteomes" id="UP001333996">
    <property type="component" value="Unassembled WGS sequence"/>
</dbReference>
<organism evidence="1 2">
    <name type="scientific">Streptomyces chiangmaiensis</name>
    <dbReference type="NCBI Taxonomy" id="766497"/>
    <lineage>
        <taxon>Bacteria</taxon>
        <taxon>Bacillati</taxon>
        <taxon>Actinomycetota</taxon>
        <taxon>Actinomycetes</taxon>
        <taxon>Kitasatosporales</taxon>
        <taxon>Streptomycetaceae</taxon>
        <taxon>Streptomyces</taxon>
    </lineage>
</organism>
<dbReference type="RefSeq" id="WP_329511478.1">
    <property type="nucleotide sequence ID" value="NZ_BAAAYZ010000141.1"/>
</dbReference>
<evidence type="ECO:0000313" key="2">
    <source>
        <dbReference type="Proteomes" id="UP001333996"/>
    </source>
</evidence>